<keyword evidence="2" id="KW-1185">Reference proteome</keyword>
<evidence type="ECO:0008006" key="3">
    <source>
        <dbReference type="Google" id="ProtNLM"/>
    </source>
</evidence>
<organism evidence="1 2">
    <name type="scientific">Robiginitalea biformata (strain ATCC BAA-864 / DSM 15991 / KCTC 12146 / HTCC2501)</name>
    <dbReference type="NCBI Taxonomy" id="313596"/>
    <lineage>
        <taxon>Bacteria</taxon>
        <taxon>Pseudomonadati</taxon>
        <taxon>Bacteroidota</taxon>
        <taxon>Flavobacteriia</taxon>
        <taxon>Flavobacteriales</taxon>
        <taxon>Flavobacteriaceae</taxon>
        <taxon>Robiginitalea</taxon>
    </lineage>
</organism>
<proteinExistence type="predicted"/>
<evidence type="ECO:0000313" key="2">
    <source>
        <dbReference type="Proteomes" id="UP000009049"/>
    </source>
</evidence>
<reference evidence="1 2" key="1">
    <citation type="journal article" date="2009" name="J. Bacteriol.">
        <title>Complete genome sequence of Robiginitalea biformata HTCC2501.</title>
        <authorList>
            <person name="Oh H.M."/>
            <person name="Giovannoni S.J."/>
            <person name="Lee K."/>
            <person name="Ferriera S."/>
            <person name="Johnson J."/>
            <person name="Cho J.C."/>
        </authorList>
    </citation>
    <scope>NUCLEOTIDE SEQUENCE [LARGE SCALE GENOMIC DNA]</scope>
    <source>
        <strain evidence="2">ATCC BAA-864 / HTCC2501 / KCTC 12146</strain>
    </source>
</reference>
<dbReference type="EMBL" id="CP001712">
    <property type="protein sequence ID" value="EAR14744.1"/>
    <property type="molecule type" value="Genomic_DNA"/>
</dbReference>
<dbReference type="Proteomes" id="UP000009049">
    <property type="component" value="Chromosome"/>
</dbReference>
<dbReference type="HOGENOM" id="CLU_1785425_0_0_10"/>
<dbReference type="AlphaFoldDB" id="A4CM52"/>
<evidence type="ECO:0000313" key="1">
    <source>
        <dbReference type="EMBL" id="EAR14744.1"/>
    </source>
</evidence>
<sequence>MQPSPELAVFQLHESITSFNMPTTLVFKETRDYLEITLKNPRKKGTEVDTFADMWREFALQCRATDQVRVMARIQLRQKQSVESAYQIARAAIKGSWQREYKLALVARLEDHFYLTLLRDFMVHEGFEVDLFTSRRAARRWLLSE</sequence>
<dbReference type="KEGG" id="rbi:RB2501_10477"/>
<gene>
    <name evidence="1" type="ordered locus">RB2501_10477</name>
</gene>
<protein>
    <recommendedName>
        <fullName evidence="3">STAS/SEC14 domain-containing protein</fullName>
    </recommendedName>
</protein>
<accession>A4CM52</accession>
<name>A4CM52_ROBBH</name>
<dbReference type="STRING" id="313596.RB2501_10477"/>